<evidence type="ECO:0000313" key="4">
    <source>
        <dbReference type="EMBL" id="NYE04186.1"/>
    </source>
</evidence>
<keyword evidence="1" id="KW-0560">Oxidoreductase</keyword>
<proteinExistence type="predicted"/>
<feature type="domain" description="Luciferase-like" evidence="3">
    <location>
        <begin position="16"/>
        <end position="309"/>
    </location>
</feature>
<comment type="caution">
    <text evidence="4">The sequence shown here is derived from an EMBL/GenBank/DDBJ whole genome shotgun (WGS) entry which is preliminary data.</text>
</comment>
<dbReference type="Gene3D" id="3.20.20.30">
    <property type="entry name" value="Luciferase-like domain"/>
    <property type="match status" value="1"/>
</dbReference>
<dbReference type="PANTHER" id="PTHR30137:SF8">
    <property type="entry name" value="BLR5498 PROTEIN"/>
    <property type="match status" value="1"/>
</dbReference>
<dbReference type="GO" id="GO:0016705">
    <property type="term" value="F:oxidoreductase activity, acting on paired donors, with incorporation or reduction of molecular oxygen"/>
    <property type="evidence" value="ECO:0007669"/>
    <property type="project" value="InterPro"/>
</dbReference>
<keyword evidence="2" id="KW-0503">Monooxygenase</keyword>
<name>A0A852T8Q7_9BACI</name>
<dbReference type="InterPro" id="IPR036661">
    <property type="entry name" value="Luciferase-like_sf"/>
</dbReference>
<evidence type="ECO:0000256" key="2">
    <source>
        <dbReference type="ARBA" id="ARBA00023033"/>
    </source>
</evidence>
<dbReference type="GO" id="GO:0004497">
    <property type="term" value="F:monooxygenase activity"/>
    <property type="evidence" value="ECO:0007669"/>
    <property type="project" value="UniProtKB-KW"/>
</dbReference>
<protein>
    <submittedName>
        <fullName evidence="4">Alkanesulfonate monooxygenase SsuD/methylene tetrahydromethanopterin reductase-like flavin-dependent oxidoreductase (Luciferase family)</fullName>
    </submittedName>
</protein>
<organism evidence="4 5">
    <name type="scientific">Neobacillus niacini</name>
    <dbReference type="NCBI Taxonomy" id="86668"/>
    <lineage>
        <taxon>Bacteria</taxon>
        <taxon>Bacillati</taxon>
        <taxon>Bacillota</taxon>
        <taxon>Bacilli</taxon>
        <taxon>Bacillales</taxon>
        <taxon>Bacillaceae</taxon>
        <taxon>Neobacillus</taxon>
    </lineage>
</organism>
<dbReference type="InterPro" id="IPR050766">
    <property type="entry name" value="Bact_Lucif_Oxidored"/>
</dbReference>
<evidence type="ECO:0000259" key="3">
    <source>
        <dbReference type="Pfam" id="PF00296"/>
    </source>
</evidence>
<accession>A0A852T8Q7</accession>
<dbReference type="Pfam" id="PF00296">
    <property type="entry name" value="Bac_luciferase"/>
    <property type="match status" value="1"/>
</dbReference>
<reference evidence="5" key="2">
    <citation type="submission" date="2020-08" db="EMBL/GenBank/DDBJ databases">
        <title>The Agave Microbiome: Exploring the role of microbial communities in plant adaptations to desert environments.</title>
        <authorList>
            <person name="Partida-Martinez L.P."/>
        </authorList>
    </citation>
    <scope>NUCLEOTIDE SEQUENCE [LARGE SCALE GENOMIC DNA]</scope>
    <source>
        <strain evidence="5">AT2.8</strain>
    </source>
</reference>
<dbReference type="PANTHER" id="PTHR30137">
    <property type="entry name" value="LUCIFERASE-LIKE MONOOXYGENASE"/>
    <property type="match status" value="1"/>
</dbReference>
<gene>
    <name evidence="4" type="ORF">F4694_000930</name>
</gene>
<reference evidence="5" key="1">
    <citation type="submission" date="2020-07" db="EMBL/GenBank/DDBJ databases">
        <authorList>
            <person name="Partida-Martinez L."/>
            <person name="Huntemann M."/>
            <person name="Clum A."/>
            <person name="Wang J."/>
            <person name="Palaniappan K."/>
            <person name="Ritter S."/>
            <person name="Chen I.-M."/>
            <person name="Stamatis D."/>
            <person name="Reddy T."/>
            <person name="O'Malley R."/>
            <person name="Daum C."/>
            <person name="Shapiro N."/>
            <person name="Ivanova N."/>
            <person name="Kyrpides N."/>
            <person name="Woyke T."/>
        </authorList>
    </citation>
    <scope>NUCLEOTIDE SEQUENCE [LARGE SCALE GENOMIC DNA]</scope>
    <source>
        <strain evidence="5">AT2.8</strain>
    </source>
</reference>
<sequence>MKQFEFGVYSLGERIPDANGNSRTAQSRIEEIIQMAKMADEAGLDIFGVGEHHRLDFVTSSYAMLLAAIARETKNIKLTSTLSVISTADPVRVYEDFATLDLLSNGRTEIILGRGAFLESFSLFGASLNDYNELFEEKLNLFLKLQEQQVVSWQGNFRSPLRSAQIAPRPVQKKLPLWIGVGGTPASAVRAGRLGLNMALGLLGGRPESVKPLADLYWEAAREAGHDVSKLKISVTGHSYIAKTGEQAITEFLPHYNQYFHYFSKDRGYPHYHTSAEQLTPQRAPGQILAVGSAEELAEKILYQHELFGHSRFMGQFDMGGQPLARVEKAIDLLANKVTPIVRRALSK</sequence>
<dbReference type="GO" id="GO:0005829">
    <property type="term" value="C:cytosol"/>
    <property type="evidence" value="ECO:0007669"/>
    <property type="project" value="TreeGrafter"/>
</dbReference>
<evidence type="ECO:0000256" key="1">
    <source>
        <dbReference type="ARBA" id="ARBA00023002"/>
    </source>
</evidence>
<dbReference type="EMBL" id="JACCBX010000002">
    <property type="protein sequence ID" value="NYE04186.1"/>
    <property type="molecule type" value="Genomic_DNA"/>
</dbReference>
<evidence type="ECO:0000313" key="5">
    <source>
        <dbReference type="Proteomes" id="UP000548423"/>
    </source>
</evidence>
<dbReference type="Proteomes" id="UP000548423">
    <property type="component" value="Unassembled WGS sequence"/>
</dbReference>
<dbReference type="SUPFAM" id="SSF51679">
    <property type="entry name" value="Bacterial luciferase-like"/>
    <property type="match status" value="1"/>
</dbReference>
<dbReference type="InterPro" id="IPR011251">
    <property type="entry name" value="Luciferase-like_dom"/>
</dbReference>
<dbReference type="AlphaFoldDB" id="A0A852T8Q7"/>